<feature type="transmembrane region" description="Helical" evidence="1">
    <location>
        <begin position="152"/>
        <end position="174"/>
    </location>
</feature>
<keyword evidence="1" id="KW-0812">Transmembrane</keyword>
<dbReference type="RefSeq" id="WP_165034308.1">
    <property type="nucleotide sequence ID" value="NZ_JAAKZF010000160.1"/>
</dbReference>
<evidence type="ECO:0000313" key="3">
    <source>
        <dbReference type="Proteomes" id="UP001642900"/>
    </source>
</evidence>
<name>A0A6G4WMD2_9HYPH</name>
<proteinExistence type="predicted"/>
<protein>
    <submittedName>
        <fullName evidence="2">DoxX family protein</fullName>
    </submittedName>
</protein>
<sequence length="188" mass="19963">MKAIVAMTATIEALCSVLRTSRGQPILKLQSAEQRASLALDLLSLGSRAALGVSFLLSVSDRLGFYGAPGERGVSWGTFERFLVYAAKVNAFAPAPMIPFLGTAATVLEFLFGVALVLGLALRWAAFGSAGLLFLFGSAMAISFGIKSPFDYSVFAAMCCALFLGLAGSTRWTVDSSLWCSTRLRNVQ</sequence>
<feature type="transmembrane region" description="Helical" evidence="1">
    <location>
        <begin position="125"/>
        <end position="146"/>
    </location>
</feature>
<gene>
    <name evidence="2" type="ORF">G6N73_34125</name>
</gene>
<dbReference type="AlphaFoldDB" id="A0A6G4WMD2"/>
<evidence type="ECO:0000313" key="2">
    <source>
        <dbReference type="EMBL" id="NGO55975.1"/>
    </source>
</evidence>
<dbReference type="EMBL" id="JAAKZF010000160">
    <property type="protein sequence ID" value="NGO55975.1"/>
    <property type="molecule type" value="Genomic_DNA"/>
</dbReference>
<organism evidence="2 3">
    <name type="scientific">Allomesorhizobium camelthorni</name>
    <dbReference type="NCBI Taxonomy" id="475069"/>
    <lineage>
        <taxon>Bacteria</taxon>
        <taxon>Pseudomonadati</taxon>
        <taxon>Pseudomonadota</taxon>
        <taxon>Alphaproteobacteria</taxon>
        <taxon>Hyphomicrobiales</taxon>
        <taxon>Phyllobacteriaceae</taxon>
        <taxon>Allomesorhizobium</taxon>
    </lineage>
</organism>
<evidence type="ECO:0000256" key="1">
    <source>
        <dbReference type="SAM" id="Phobius"/>
    </source>
</evidence>
<dbReference type="Proteomes" id="UP001642900">
    <property type="component" value="Unassembled WGS sequence"/>
</dbReference>
<accession>A0A6G4WMD2</accession>
<feature type="transmembrane region" description="Helical" evidence="1">
    <location>
        <begin position="97"/>
        <end position="118"/>
    </location>
</feature>
<keyword evidence="1" id="KW-1133">Transmembrane helix</keyword>
<comment type="caution">
    <text evidence="2">The sequence shown here is derived from an EMBL/GenBank/DDBJ whole genome shotgun (WGS) entry which is preliminary data.</text>
</comment>
<keyword evidence="3" id="KW-1185">Reference proteome</keyword>
<reference evidence="2 3" key="1">
    <citation type="submission" date="2020-02" db="EMBL/GenBank/DDBJ databases">
        <title>Genome sequence of strain CCNWXJ40-4.</title>
        <authorList>
            <person name="Gao J."/>
            <person name="Sun J."/>
        </authorList>
    </citation>
    <scope>NUCLEOTIDE SEQUENCE [LARGE SCALE GENOMIC DNA]</scope>
    <source>
        <strain evidence="2 3">CCNWXJ 40-4</strain>
    </source>
</reference>
<keyword evidence="1" id="KW-0472">Membrane</keyword>